<keyword evidence="1" id="KW-0175">Coiled coil</keyword>
<dbReference type="EMBL" id="JALLBG020000190">
    <property type="protein sequence ID" value="KAL3760251.1"/>
    <property type="molecule type" value="Genomic_DNA"/>
</dbReference>
<feature type="compositionally biased region" description="Basic and acidic residues" evidence="2">
    <location>
        <begin position="62"/>
        <end position="72"/>
    </location>
</feature>
<feature type="compositionally biased region" description="Polar residues" evidence="2">
    <location>
        <begin position="73"/>
        <end position="92"/>
    </location>
</feature>
<sequence length="402" mass="45971">MPLPLTFGKPPAGVKKLLDSISEENEDDSDSTLSSASPKAKSIDYSARPKSSNVNTLYPSKTNDDSSRKSEQRSANLINSALSVPSPSGTINHDTLTNDISELKMSIKQLIEAQRHQQSTGETCNAILQHMLSSKEELAILHHDIKQLHSNHGGESSQPLDMINDRLQLLADELKSSNAEHRESILSLKASAENERKALQAQLSNERLISSNLRNELEKEMECQTMEKNKLEIEKVCQKLHYLCCYSRMNIELPIFFVICRAQYTQDKLARQWKQLERSEALFEQRKMAASEGIENAERMMSMIRSAEARLNTEMERLVHLSDYVREKDIRAQEQLEHARDLTNKLLEIDVSRDEFFENAEKNQQEMSESRMIIARERVAMLKERVRERERCLVGGSIGKRQ</sequence>
<evidence type="ECO:0000256" key="1">
    <source>
        <dbReference type="SAM" id="Coils"/>
    </source>
</evidence>
<accession>A0ABD3ME93</accession>
<dbReference type="Proteomes" id="UP001530293">
    <property type="component" value="Unassembled WGS sequence"/>
</dbReference>
<gene>
    <name evidence="3" type="ORF">ACHAWU_001761</name>
</gene>
<keyword evidence="4" id="KW-1185">Reference proteome</keyword>
<feature type="region of interest" description="Disordered" evidence="2">
    <location>
        <begin position="1"/>
        <end position="92"/>
    </location>
</feature>
<feature type="compositionally biased region" description="Acidic residues" evidence="2">
    <location>
        <begin position="21"/>
        <end position="30"/>
    </location>
</feature>
<organism evidence="3 4">
    <name type="scientific">Discostella pseudostelligera</name>
    <dbReference type="NCBI Taxonomy" id="259834"/>
    <lineage>
        <taxon>Eukaryota</taxon>
        <taxon>Sar</taxon>
        <taxon>Stramenopiles</taxon>
        <taxon>Ochrophyta</taxon>
        <taxon>Bacillariophyta</taxon>
        <taxon>Coscinodiscophyceae</taxon>
        <taxon>Thalassiosirophycidae</taxon>
        <taxon>Stephanodiscales</taxon>
        <taxon>Stephanodiscaceae</taxon>
        <taxon>Discostella</taxon>
    </lineage>
</organism>
<dbReference type="AlphaFoldDB" id="A0ABD3ME93"/>
<evidence type="ECO:0000313" key="4">
    <source>
        <dbReference type="Proteomes" id="UP001530293"/>
    </source>
</evidence>
<name>A0ABD3ME93_9STRA</name>
<evidence type="ECO:0000313" key="3">
    <source>
        <dbReference type="EMBL" id="KAL3760251.1"/>
    </source>
</evidence>
<feature type="compositionally biased region" description="Polar residues" evidence="2">
    <location>
        <begin position="49"/>
        <end position="61"/>
    </location>
</feature>
<reference evidence="3 4" key="1">
    <citation type="submission" date="2024-10" db="EMBL/GenBank/DDBJ databases">
        <title>Updated reference genomes for cyclostephanoid diatoms.</title>
        <authorList>
            <person name="Roberts W.R."/>
            <person name="Alverson A.J."/>
        </authorList>
    </citation>
    <scope>NUCLEOTIDE SEQUENCE [LARGE SCALE GENOMIC DNA]</scope>
    <source>
        <strain evidence="3 4">AJA232-27</strain>
    </source>
</reference>
<comment type="caution">
    <text evidence="3">The sequence shown here is derived from an EMBL/GenBank/DDBJ whole genome shotgun (WGS) entry which is preliminary data.</text>
</comment>
<evidence type="ECO:0000256" key="2">
    <source>
        <dbReference type="SAM" id="MobiDB-lite"/>
    </source>
</evidence>
<proteinExistence type="predicted"/>
<protein>
    <submittedName>
        <fullName evidence="3">Uncharacterized protein</fullName>
    </submittedName>
</protein>
<feature type="coiled-coil region" evidence="1">
    <location>
        <begin position="160"/>
        <end position="234"/>
    </location>
</feature>